<dbReference type="EMBL" id="KN819637">
    <property type="protein sequence ID" value="KIJ08371.1"/>
    <property type="molecule type" value="Genomic_DNA"/>
</dbReference>
<protein>
    <submittedName>
        <fullName evidence="2">Uncharacterized protein</fullName>
    </submittedName>
</protein>
<feature type="compositionally biased region" description="Polar residues" evidence="1">
    <location>
        <begin position="46"/>
        <end position="57"/>
    </location>
</feature>
<organism evidence="2 3">
    <name type="scientific">Paxillus involutus ATCC 200175</name>
    <dbReference type="NCBI Taxonomy" id="664439"/>
    <lineage>
        <taxon>Eukaryota</taxon>
        <taxon>Fungi</taxon>
        <taxon>Dikarya</taxon>
        <taxon>Basidiomycota</taxon>
        <taxon>Agaricomycotina</taxon>
        <taxon>Agaricomycetes</taxon>
        <taxon>Agaricomycetidae</taxon>
        <taxon>Boletales</taxon>
        <taxon>Paxilineae</taxon>
        <taxon>Paxillaceae</taxon>
        <taxon>Paxillus</taxon>
    </lineage>
</organism>
<evidence type="ECO:0000313" key="2">
    <source>
        <dbReference type="EMBL" id="KIJ08371.1"/>
    </source>
</evidence>
<reference evidence="3" key="2">
    <citation type="submission" date="2015-01" db="EMBL/GenBank/DDBJ databases">
        <title>Evolutionary Origins and Diversification of the Mycorrhizal Mutualists.</title>
        <authorList>
            <consortium name="DOE Joint Genome Institute"/>
            <consortium name="Mycorrhizal Genomics Consortium"/>
            <person name="Kohler A."/>
            <person name="Kuo A."/>
            <person name="Nagy L.G."/>
            <person name="Floudas D."/>
            <person name="Copeland A."/>
            <person name="Barry K.W."/>
            <person name="Cichocki N."/>
            <person name="Veneault-Fourrey C."/>
            <person name="LaButti K."/>
            <person name="Lindquist E.A."/>
            <person name="Lipzen A."/>
            <person name="Lundell T."/>
            <person name="Morin E."/>
            <person name="Murat C."/>
            <person name="Riley R."/>
            <person name="Ohm R."/>
            <person name="Sun H."/>
            <person name="Tunlid A."/>
            <person name="Henrissat B."/>
            <person name="Grigoriev I.V."/>
            <person name="Hibbett D.S."/>
            <person name="Martin F."/>
        </authorList>
    </citation>
    <scope>NUCLEOTIDE SEQUENCE [LARGE SCALE GENOMIC DNA]</scope>
    <source>
        <strain evidence="3">ATCC 200175</strain>
    </source>
</reference>
<feature type="region of interest" description="Disordered" evidence="1">
    <location>
        <begin position="1"/>
        <end position="90"/>
    </location>
</feature>
<dbReference type="HOGENOM" id="CLU_1635932_0_0_1"/>
<dbReference type="OrthoDB" id="10602504at2759"/>
<name>A0A0C9TLY8_PAXIN</name>
<dbReference type="AlphaFoldDB" id="A0A0C9TLY8"/>
<dbReference type="Proteomes" id="UP000053647">
    <property type="component" value="Unassembled WGS sequence"/>
</dbReference>
<proteinExistence type="predicted"/>
<gene>
    <name evidence="2" type="ORF">PAXINDRAFT_18490</name>
</gene>
<sequence length="162" mass="17845">MKIESLRGSTLLGDLGGVTLGGPAAEESQPSTVDLSYSGPPPLPYAQSNKPQRSAQRASPLFPPDENMFSDEGDRTLIDTPVPSPPLHFMKQTSPVRTLKRGRAMMDNVNSPSCKRQAREVVVSEAFLEELVNAKWDAEEARCRAQRELQILQMKVQMGTLH</sequence>
<accession>A0A0C9TLY8</accession>
<reference evidence="2 3" key="1">
    <citation type="submission" date="2014-06" db="EMBL/GenBank/DDBJ databases">
        <authorList>
            <consortium name="DOE Joint Genome Institute"/>
            <person name="Kuo A."/>
            <person name="Kohler A."/>
            <person name="Nagy L.G."/>
            <person name="Floudas D."/>
            <person name="Copeland A."/>
            <person name="Barry K.W."/>
            <person name="Cichocki N."/>
            <person name="Veneault-Fourrey C."/>
            <person name="LaButti K."/>
            <person name="Lindquist E.A."/>
            <person name="Lipzen A."/>
            <person name="Lundell T."/>
            <person name="Morin E."/>
            <person name="Murat C."/>
            <person name="Sun H."/>
            <person name="Tunlid A."/>
            <person name="Henrissat B."/>
            <person name="Grigoriev I.V."/>
            <person name="Hibbett D.S."/>
            <person name="Martin F."/>
            <person name="Nordberg H.P."/>
            <person name="Cantor M.N."/>
            <person name="Hua S.X."/>
        </authorList>
    </citation>
    <scope>NUCLEOTIDE SEQUENCE [LARGE SCALE GENOMIC DNA]</scope>
    <source>
        <strain evidence="2 3">ATCC 200175</strain>
    </source>
</reference>
<keyword evidence="3" id="KW-1185">Reference proteome</keyword>
<evidence type="ECO:0000313" key="3">
    <source>
        <dbReference type="Proteomes" id="UP000053647"/>
    </source>
</evidence>
<evidence type="ECO:0000256" key="1">
    <source>
        <dbReference type="SAM" id="MobiDB-lite"/>
    </source>
</evidence>